<gene>
    <name evidence="1" type="ORF">K5V21_07100</name>
</gene>
<reference evidence="1 2" key="1">
    <citation type="journal article" date="2021" name="Cell Host Microbe">
        <title>in vivo commensal control of Clostridioides difficile virulence.</title>
        <authorList>
            <person name="Girinathan B.P."/>
            <person name="Dibenedetto N."/>
            <person name="Worley J.N."/>
            <person name="Peltier J."/>
            <person name="Arrieta-Ortiz M.L."/>
            <person name="Rupa Christinal Immanuel S."/>
            <person name="Lavin R."/>
            <person name="Delaney M.L."/>
            <person name="Cummins C."/>
            <person name="Hoffmann M."/>
            <person name="Luo Y."/>
            <person name="Gonzalez-Escalona N."/>
            <person name="Allard M."/>
            <person name="Onderdonk A.B."/>
            <person name="Gerber G.K."/>
            <person name="Sonenshein A.L."/>
            <person name="Baliga N."/>
            <person name="Dupuy B."/>
            <person name="Bry L."/>
        </authorList>
    </citation>
    <scope>NUCLEOTIDE SEQUENCE [LARGE SCALE GENOMIC DNA]</scope>
    <source>
        <strain evidence="1 2">DSM 599</strain>
    </source>
</reference>
<comment type="caution">
    <text evidence="1">The sequence shown here is derived from an EMBL/GenBank/DDBJ whole genome shotgun (WGS) entry which is preliminary data.</text>
</comment>
<sequence>MKKKDIFLIMLSAYIGLLTISNINLKENNEALNSEINNLNLSINTINSHISDIYSKMEVLSTPTHLLSSYNFEIKDKKIYITADITSPSKPSKVVVKYKDSTKDNWMEKEMTTTEYPHYFTSIDFDPSKDYNFSLYFIESNKVYPFKMDNYSFKALAKSSIVHSINLYYNPFNNSIGNDFYFSTNLRGDNTNLFNVVDLTYRIVYNGNLIKEYTTKDFDNRNNGASNTFLLSSTIPSKDINKDIDSSLLKGEFVAKDLAGNIFKGTSLNNDLDITLSDSNK</sequence>
<evidence type="ECO:0000313" key="1">
    <source>
        <dbReference type="EMBL" id="MBY0755219.1"/>
    </source>
</evidence>
<keyword evidence="2" id="KW-1185">Reference proteome</keyword>
<dbReference type="EMBL" id="JAIKTU010000005">
    <property type="protein sequence ID" value="MBY0755219.1"/>
    <property type="molecule type" value="Genomic_DNA"/>
</dbReference>
<organism evidence="1 2">
    <name type="scientific">Clostridium sardiniense</name>
    <name type="common">Clostridium absonum</name>
    <dbReference type="NCBI Taxonomy" id="29369"/>
    <lineage>
        <taxon>Bacteria</taxon>
        <taxon>Bacillati</taxon>
        <taxon>Bacillota</taxon>
        <taxon>Clostridia</taxon>
        <taxon>Eubacteriales</taxon>
        <taxon>Clostridiaceae</taxon>
        <taxon>Clostridium</taxon>
    </lineage>
</organism>
<dbReference type="RefSeq" id="WP_221860329.1">
    <property type="nucleotide sequence ID" value="NZ_JAIKTU010000005.1"/>
</dbReference>
<protein>
    <submittedName>
        <fullName evidence="1">Uncharacterized protein</fullName>
    </submittedName>
</protein>
<name>A0ABS7KWM3_CLOSR</name>
<proteinExistence type="predicted"/>
<accession>A0ABS7KWM3</accession>
<evidence type="ECO:0000313" key="2">
    <source>
        <dbReference type="Proteomes" id="UP001299068"/>
    </source>
</evidence>
<dbReference type="Proteomes" id="UP001299068">
    <property type="component" value="Unassembled WGS sequence"/>
</dbReference>